<keyword evidence="1" id="KW-0456">Lyase</keyword>
<gene>
    <name evidence="1" type="ORF">HN018_03400</name>
</gene>
<dbReference type="Proteomes" id="UP000500767">
    <property type="component" value="Chromosome"/>
</dbReference>
<dbReference type="InterPro" id="IPR040442">
    <property type="entry name" value="Pyrv_kinase-like_dom_sf"/>
</dbReference>
<name>A0A6M8HLK1_9PROT</name>
<reference evidence="1 2" key="1">
    <citation type="journal article" date="2014" name="World J. Microbiol. Biotechnol.">
        <title>Biodiversity and physiological characteristics of Antarctic and Arctic lichens-associated bacteria.</title>
        <authorList>
            <person name="Lee Y.M."/>
            <person name="Kim E.H."/>
            <person name="Lee H.K."/>
            <person name="Hong S.G."/>
        </authorList>
    </citation>
    <scope>NUCLEOTIDE SEQUENCE [LARGE SCALE GENOMIC DNA]</scope>
    <source>
        <strain evidence="1 2">PAMC 26569</strain>
    </source>
</reference>
<keyword evidence="2" id="KW-1185">Reference proteome</keyword>
<evidence type="ECO:0000313" key="2">
    <source>
        <dbReference type="Proteomes" id="UP000500767"/>
    </source>
</evidence>
<dbReference type="CDD" id="cd00377">
    <property type="entry name" value="ICL_PEPM"/>
    <property type="match status" value="1"/>
</dbReference>
<dbReference type="SUPFAM" id="SSF51621">
    <property type="entry name" value="Phosphoenolpyruvate/pyruvate domain"/>
    <property type="match status" value="1"/>
</dbReference>
<dbReference type="PANTHER" id="PTHR42905:SF5">
    <property type="entry name" value="CARBOXYVINYL-CARBOXYPHOSPHONATE PHOSPHORYLMUTASE, CHLOROPLASTIC"/>
    <property type="match status" value="1"/>
</dbReference>
<organism evidence="1 2">
    <name type="scientific">Lichenicola cladoniae</name>
    <dbReference type="NCBI Taxonomy" id="1484109"/>
    <lineage>
        <taxon>Bacteria</taxon>
        <taxon>Pseudomonadati</taxon>
        <taxon>Pseudomonadota</taxon>
        <taxon>Alphaproteobacteria</taxon>
        <taxon>Acetobacterales</taxon>
        <taxon>Acetobacteraceae</taxon>
        <taxon>Lichenicola</taxon>
    </lineage>
</organism>
<protein>
    <submittedName>
        <fullName evidence="1">Isocitrate lyase/PEP mutase family protein</fullName>
    </submittedName>
</protein>
<dbReference type="GO" id="GO:0016833">
    <property type="term" value="F:oxo-acid-lyase activity"/>
    <property type="evidence" value="ECO:0007669"/>
    <property type="project" value="UniProtKB-ARBA"/>
</dbReference>
<sequence>MSKRPLATYMDDGKFYYVPEVFDCSSAKAAEINGFQMIMLSSSDFSCSSTGIPDLKLLSVEEYVGITERLTAMTDMHLFIDADEGFGRPLHTYHGCRKLAKAGADSILITDCAEGGKPGLTSIDEAVYRFRAARDGMAGTDCLLLARCDHSIDEDFEEFVERCNRYLEAGADMICPLEVNRSKRYGGKQAAAKKIAEHVKAKFWYPNLKEGEKANDIRALLHHGYKFTGIHYSFRAAMLAMLDAGRRVFESGTNDYISTAYDHTGYKFYYSPMAAFLRDGKWVQRESMYSAEPSQALAVRIEQRFIGPTDRFGPDDVR</sequence>
<dbReference type="PANTHER" id="PTHR42905">
    <property type="entry name" value="PHOSPHOENOLPYRUVATE CARBOXYLASE"/>
    <property type="match status" value="1"/>
</dbReference>
<dbReference type="InterPro" id="IPR015813">
    <property type="entry name" value="Pyrv/PenolPyrv_kinase-like_dom"/>
</dbReference>
<dbReference type="AlphaFoldDB" id="A0A6M8HLK1"/>
<dbReference type="EMBL" id="CP053708">
    <property type="protein sequence ID" value="QKE89215.1"/>
    <property type="molecule type" value="Genomic_DNA"/>
</dbReference>
<evidence type="ECO:0000313" key="1">
    <source>
        <dbReference type="EMBL" id="QKE89215.1"/>
    </source>
</evidence>
<dbReference type="Pfam" id="PF13714">
    <property type="entry name" value="PEP_mutase"/>
    <property type="match status" value="1"/>
</dbReference>
<dbReference type="Gene3D" id="3.20.20.60">
    <property type="entry name" value="Phosphoenolpyruvate-binding domains"/>
    <property type="match status" value="1"/>
</dbReference>
<dbReference type="KEGG" id="lck:HN018_03400"/>
<dbReference type="InterPro" id="IPR039556">
    <property type="entry name" value="ICL/PEPM"/>
</dbReference>
<proteinExistence type="predicted"/>
<accession>A0A6M8HLK1</accession>